<reference evidence="1" key="2">
    <citation type="journal article" date="2015" name="Fish Shellfish Immunol.">
        <title>Early steps in the European eel (Anguilla anguilla)-Vibrio vulnificus interaction in the gills: Role of the RtxA13 toxin.</title>
        <authorList>
            <person name="Callol A."/>
            <person name="Pajuelo D."/>
            <person name="Ebbesson L."/>
            <person name="Teles M."/>
            <person name="MacKenzie S."/>
            <person name="Amaro C."/>
        </authorList>
    </citation>
    <scope>NUCLEOTIDE SEQUENCE</scope>
</reference>
<accession>A0A0E9PIT4</accession>
<name>A0A0E9PIT4_ANGAN</name>
<proteinExistence type="predicted"/>
<sequence>MHKCCSLHLLAQIKAQIPKVHSKREIGLR</sequence>
<protein>
    <submittedName>
        <fullName evidence="1">Uncharacterized protein</fullName>
    </submittedName>
</protein>
<evidence type="ECO:0000313" key="1">
    <source>
        <dbReference type="EMBL" id="JAH04521.1"/>
    </source>
</evidence>
<reference evidence="1" key="1">
    <citation type="submission" date="2014-11" db="EMBL/GenBank/DDBJ databases">
        <authorList>
            <person name="Amaro Gonzalez C."/>
        </authorList>
    </citation>
    <scope>NUCLEOTIDE SEQUENCE</scope>
</reference>
<dbReference type="AlphaFoldDB" id="A0A0E9PIT4"/>
<dbReference type="EMBL" id="GBXM01104056">
    <property type="protein sequence ID" value="JAH04521.1"/>
    <property type="molecule type" value="Transcribed_RNA"/>
</dbReference>
<organism evidence="1">
    <name type="scientific">Anguilla anguilla</name>
    <name type="common">European freshwater eel</name>
    <name type="synonym">Muraena anguilla</name>
    <dbReference type="NCBI Taxonomy" id="7936"/>
    <lineage>
        <taxon>Eukaryota</taxon>
        <taxon>Metazoa</taxon>
        <taxon>Chordata</taxon>
        <taxon>Craniata</taxon>
        <taxon>Vertebrata</taxon>
        <taxon>Euteleostomi</taxon>
        <taxon>Actinopterygii</taxon>
        <taxon>Neopterygii</taxon>
        <taxon>Teleostei</taxon>
        <taxon>Anguilliformes</taxon>
        <taxon>Anguillidae</taxon>
        <taxon>Anguilla</taxon>
    </lineage>
</organism>